<dbReference type="SUPFAM" id="SSF49503">
    <property type="entry name" value="Cupredoxins"/>
    <property type="match status" value="1"/>
</dbReference>
<proteinExistence type="inferred from homology"/>
<dbReference type="GO" id="GO:0005507">
    <property type="term" value="F:copper ion binding"/>
    <property type="evidence" value="ECO:0007669"/>
    <property type="project" value="InterPro"/>
</dbReference>
<keyword evidence="4" id="KW-0472">Membrane</keyword>
<evidence type="ECO:0000256" key="1">
    <source>
        <dbReference type="ARBA" id="ARBA00004370"/>
    </source>
</evidence>
<dbReference type="EMBL" id="JAGSPM010000037">
    <property type="protein sequence ID" value="MBR7748519.1"/>
    <property type="molecule type" value="Genomic_DNA"/>
</dbReference>
<comment type="subcellular location">
    <subcellularLocation>
        <location evidence="1">Membrane</location>
    </subcellularLocation>
    <subcellularLocation>
        <location evidence="2">Periplasm</location>
    </subcellularLocation>
</comment>
<dbReference type="Pfam" id="PF00116">
    <property type="entry name" value="COX2"/>
    <property type="match status" value="1"/>
</dbReference>
<dbReference type="PRINTS" id="PR01166">
    <property type="entry name" value="CYCOXIDASEII"/>
</dbReference>
<organism evidence="7 8">
    <name type="scientific">Undibacterium baiyunense</name>
    <dbReference type="NCBI Taxonomy" id="2828731"/>
    <lineage>
        <taxon>Bacteria</taxon>
        <taxon>Pseudomonadati</taxon>
        <taxon>Pseudomonadota</taxon>
        <taxon>Betaproteobacteria</taxon>
        <taxon>Burkholderiales</taxon>
        <taxon>Oxalobacteraceae</taxon>
        <taxon>Undibacterium</taxon>
    </lineage>
</organism>
<dbReference type="GO" id="GO:0016020">
    <property type="term" value="C:membrane"/>
    <property type="evidence" value="ECO:0007669"/>
    <property type="project" value="UniProtKB-SubCell"/>
</dbReference>
<dbReference type="GO" id="GO:0042597">
    <property type="term" value="C:periplasmic space"/>
    <property type="evidence" value="ECO:0007669"/>
    <property type="project" value="UniProtKB-SubCell"/>
</dbReference>
<evidence type="ECO:0000256" key="5">
    <source>
        <dbReference type="ARBA" id="ARBA00047816"/>
    </source>
</evidence>
<dbReference type="GO" id="GO:0042773">
    <property type="term" value="P:ATP synthesis coupled electron transport"/>
    <property type="evidence" value="ECO:0007669"/>
    <property type="project" value="TreeGrafter"/>
</dbReference>
<evidence type="ECO:0000256" key="3">
    <source>
        <dbReference type="ARBA" id="ARBA00007866"/>
    </source>
</evidence>
<dbReference type="InterPro" id="IPR002429">
    <property type="entry name" value="CcO_II-like_C"/>
</dbReference>
<reference evidence="7 8" key="1">
    <citation type="submission" date="2021-04" db="EMBL/GenBank/DDBJ databases">
        <title>novel species isolated from subtropical streams in China.</title>
        <authorList>
            <person name="Lu H."/>
        </authorList>
    </citation>
    <scope>NUCLEOTIDE SEQUENCE [LARGE SCALE GENOMIC DNA]</scope>
    <source>
        <strain evidence="7 8">BYS107W</strain>
    </source>
</reference>
<comment type="caution">
    <text evidence="7">The sequence shown here is derived from an EMBL/GenBank/DDBJ whole genome shotgun (WGS) entry which is preliminary data.</text>
</comment>
<dbReference type="InterPro" id="IPR008972">
    <property type="entry name" value="Cupredoxin"/>
</dbReference>
<evidence type="ECO:0000256" key="4">
    <source>
        <dbReference type="ARBA" id="ARBA00023136"/>
    </source>
</evidence>
<name>A0A941I621_9BURK</name>
<dbReference type="Gene3D" id="2.60.40.420">
    <property type="entry name" value="Cupredoxins - blue copper proteins"/>
    <property type="match status" value="1"/>
</dbReference>
<dbReference type="PANTHER" id="PTHR22888">
    <property type="entry name" value="CYTOCHROME C OXIDASE, SUBUNIT II"/>
    <property type="match status" value="1"/>
</dbReference>
<keyword evidence="8" id="KW-1185">Reference proteome</keyword>
<evidence type="ECO:0000259" key="6">
    <source>
        <dbReference type="PROSITE" id="PS50857"/>
    </source>
</evidence>
<protein>
    <recommendedName>
        <fullName evidence="6">Cytochrome oxidase subunit II copper A binding domain-containing protein</fullName>
    </recommendedName>
</protein>
<dbReference type="PROSITE" id="PS50857">
    <property type="entry name" value="COX2_CUA"/>
    <property type="match status" value="1"/>
</dbReference>
<dbReference type="AlphaFoldDB" id="A0A941I621"/>
<comment type="catalytic activity">
    <reaction evidence="5">
        <text>4 Fe(II)-[cytochrome c] + O2 + 8 H(+)(in) = 4 Fe(III)-[cytochrome c] + 2 H2O + 4 H(+)(out)</text>
        <dbReference type="Rhea" id="RHEA:11436"/>
        <dbReference type="Rhea" id="RHEA-COMP:10350"/>
        <dbReference type="Rhea" id="RHEA-COMP:14399"/>
        <dbReference type="ChEBI" id="CHEBI:15377"/>
        <dbReference type="ChEBI" id="CHEBI:15378"/>
        <dbReference type="ChEBI" id="CHEBI:15379"/>
        <dbReference type="ChEBI" id="CHEBI:29033"/>
        <dbReference type="ChEBI" id="CHEBI:29034"/>
        <dbReference type="EC" id="7.1.1.9"/>
    </reaction>
</comment>
<dbReference type="PANTHER" id="PTHR22888:SF9">
    <property type="entry name" value="CYTOCHROME C OXIDASE SUBUNIT 2"/>
    <property type="match status" value="1"/>
</dbReference>
<evidence type="ECO:0000313" key="8">
    <source>
        <dbReference type="Proteomes" id="UP000680158"/>
    </source>
</evidence>
<accession>A0A941I621</accession>
<evidence type="ECO:0000313" key="7">
    <source>
        <dbReference type="EMBL" id="MBR7748519.1"/>
    </source>
</evidence>
<dbReference type="Proteomes" id="UP000680158">
    <property type="component" value="Unassembled WGS sequence"/>
</dbReference>
<evidence type="ECO:0000256" key="2">
    <source>
        <dbReference type="ARBA" id="ARBA00004418"/>
    </source>
</evidence>
<gene>
    <name evidence="7" type="ORF">KDM92_18220</name>
</gene>
<dbReference type="GO" id="GO:0004129">
    <property type="term" value="F:cytochrome-c oxidase activity"/>
    <property type="evidence" value="ECO:0007669"/>
    <property type="project" value="UniProtKB-EC"/>
</dbReference>
<sequence length="45" mass="5035">MPGRLNQATVTSNRPGLFYGQCSEICGSNHSFMPIVLEMVPLKYF</sequence>
<comment type="similarity">
    <text evidence="3">Belongs to the cytochrome c oxidase subunit 2 family.</text>
</comment>
<dbReference type="InterPro" id="IPR045187">
    <property type="entry name" value="CcO_II"/>
</dbReference>
<feature type="domain" description="Cytochrome oxidase subunit II copper A binding" evidence="6">
    <location>
        <begin position="1"/>
        <end position="45"/>
    </location>
</feature>